<comment type="caution">
    <text evidence="2">The sequence shown here is derived from an EMBL/GenBank/DDBJ whole genome shotgun (WGS) entry which is preliminary data.</text>
</comment>
<keyword evidence="1" id="KW-1133">Transmembrane helix</keyword>
<dbReference type="InterPro" id="IPR016024">
    <property type="entry name" value="ARM-type_fold"/>
</dbReference>
<name>A0ABV9F6Z9_9BACL</name>
<accession>A0ABV9F6Z9</accession>
<evidence type="ECO:0008006" key="4">
    <source>
        <dbReference type="Google" id="ProtNLM"/>
    </source>
</evidence>
<reference evidence="3" key="1">
    <citation type="journal article" date="2019" name="Int. J. Syst. Evol. Microbiol.">
        <title>The Global Catalogue of Microorganisms (GCM) 10K type strain sequencing project: providing services to taxonomists for standard genome sequencing and annotation.</title>
        <authorList>
            <consortium name="The Broad Institute Genomics Platform"/>
            <consortium name="The Broad Institute Genome Sequencing Center for Infectious Disease"/>
            <person name="Wu L."/>
            <person name="Ma J."/>
        </authorList>
    </citation>
    <scope>NUCLEOTIDE SEQUENCE [LARGE SCALE GENOMIC DNA]</scope>
    <source>
        <strain evidence="3">CCUG 49571</strain>
    </source>
</reference>
<dbReference type="Gene3D" id="1.25.10.10">
    <property type="entry name" value="Leucine-rich Repeat Variant"/>
    <property type="match status" value="1"/>
</dbReference>
<keyword evidence="3" id="KW-1185">Reference proteome</keyword>
<dbReference type="RefSeq" id="WP_378091329.1">
    <property type="nucleotide sequence ID" value="NZ_JBHSEP010000001.1"/>
</dbReference>
<organism evidence="2 3">
    <name type="scientific">Cohnella hongkongensis</name>
    <dbReference type="NCBI Taxonomy" id="178337"/>
    <lineage>
        <taxon>Bacteria</taxon>
        <taxon>Bacillati</taxon>
        <taxon>Bacillota</taxon>
        <taxon>Bacilli</taxon>
        <taxon>Bacillales</taxon>
        <taxon>Paenibacillaceae</taxon>
        <taxon>Cohnella</taxon>
    </lineage>
</organism>
<evidence type="ECO:0000256" key="1">
    <source>
        <dbReference type="SAM" id="Phobius"/>
    </source>
</evidence>
<gene>
    <name evidence="2" type="ORF">ACFO3S_01075</name>
</gene>
<keyword evidence="1" id="KW-0812">Transmembrane</keyword>
<evidence type="ECO:0000313" key="3">
    <source>
        <dbReference type="Proteomes" id="UP001596028"/>
    </source>
</evidence>
<feature type="transmembrane region" description="Helical" evidence="1">
    <location>
        <begin position="12"/>
        <end position="29"/>
    </location>
</feature>
<evidence type="ECO:0000313" key="2">
    <source>
        <dbReference type="EMBL" id="MFC4596815.1"/>
    </source>
</evidence>
<dbReference type="InterPro" id="IPR011989">
    <property type="entry name" value="ARM-like"/>
</dbReference>
<proteinExistence type="predicted"/>
<dbReference type="SUPFAM" id="SSF48371">
    <property type="entry name" value="ARM repeat"/>
    <property type="match status" value="1"/>
</dbReference>
<sequence>MYTHLEVAIHFLYALIVLNIVFAVAVYAVKINKLRRAGIERRFEAKIKDYLTYVQVHIEGEEPLNAPPFPMNKVEREAMQERLNEMIETFTGAPRDKCKDLCRRLGLVQYHLDRLNQGSYSAKIDAAYHLGCMRAREAVPALLKLLRTHKRNSSLFVIARSIAKCARDDRDVQDMVQIVLRHNKGFYELLVDMIQEADIDHGALFAEFIRRESQEFVQIGLCGLKDYTEPAAASAVYRLLDSTDSAIQAKAAEIYLKSVHFIPGNVAQKLLRHPADEVRVLAIRAVADLKLVPYIDVLGESLLDESKRVSGASAKGLLLLGEEGIARLCGVAAEARGSEQGEYLRLLIEEEIQSLTTQLHDLDGLTRYNSLAYHYDKAFGKSQRIYRVV</sequence>
<protein>
    <recommendedName>
        <fullName evidence="4">HEAT repeat domain-containing protein</fullName>
    </recommendedName>
</protein>
<dbReference type="EMBL" id="JBHSEP010000001">
    <property type="protein sequence ID" value="MFC4596815.1"/>
    <property type="molecule type" value="Genomic_DNA"/>
</dbReference>
<dbReference type="Proteomes" id="UP001596028">
    <property type="component" value="Unassembled WGS sequence"/>
</dbReference>
<keyword evidence="1" id="KW-0472">Membrane</keyword>